<dbReference type="Gene3D" id="1.10.238.10">
    <property type="entry name" value="EF-hand"/>
    <property type="match status" value="1"/>
</dbReference>
<dbReference type="GO" id="GO:1902808">
    <property type="term" value="P:positive regulation of cell cycle G1/S phase transition"/>
    <property type="evidence" value="ECO:0007669"/>
    <property type="project" value="TreeGrafter"/>
</dbReference>
<evidence type="ECO:0000256" key="2">
    <source>
        <dbReference type="ARBA" id="ARBA00022837"/>
    </source>
</evidence>
<feature type="compositionally biased region" description="Polar residues" evidence="3">
    <location>
        <begin position="240"/>
        <end position="268"/>
    </location>
</feature>
<feature type="compositionally biased region" description="Polar residues" evidence="3">
    <location>
        <begin position="157"/>
        <end position="167"/>
    </location>
</feature>
<feature type="region of interest" description="Disordered" evidence="3">
    <location>
        <begin position="353"/>
        <end position="375"/>
    </location>
</feature>
<gene>
    <name evidence="4" type="ORF">J1605_002071</name>
</gene>
<dbReference type="AlphaFoldDB" id="A0AB34HYR8"/>
<dbReference type="PANTHER" id="PTHR11639">
    <property type="entry name" value="S100 CALCIUM-BINDING PROTEIN"/>
    <property type="match status" value="1"/>
</dbReference>
<dbReference type="GO" id="GO:0048306">
    <property type="term" value="F:calcium-dependent protein binding"/>
    <property type="evidence" value="ECO:0007669"/>
    <property type="project" value="TreeGrafter"/>
</dbReference>
<reference evidence="4 5" key="1">
    <citation type="submission" date="2022-11" db="EMBL/GenBank/DDBJ databases">
        <title>Whole genome sequence of Eschrichtius robustus ER-17-0199.</title>
        <authorList>
            <person name="Bruniche-Olsen A."/>
            <person name="Black A.N."/>
            <person name="Fields C.J."/>
            <person name="Walden K."/>
            <person name="Dewoody J.A."/>
        </authorList>
    </citation>
    <scope>NUCLEOTIDE SEQUENCE [LARGE SCALE GENOMIC DNA]</scope>
    <source>
        <strain evidence="4">ER-17-0199</strain>
        <tissue evidence="4">Blubber</tissue>
    </source>
</reference>
<dbReference type="EMBL" id="JAIQCJ010000330">
    <property type="protein sequence ID" value="KAJ8796801.1"/>
    <property type="molecule type" value="Genomic_DNA"/>
</dbReference>
<evidence type="ECO:0008006" key="6">
    <source>
        <dbReference type="Google" id="ProtNLM"/>
    </source>
</evidence>
<sequence>MEGESAVLSRGGGERERLLEREFADVIVVRRAQQGKCDHPLISIHEKHSSVPGRKQLLKRISCEVTLEKPHDPATVDEVLHPLDEDDTGTVEFKEFLVLVFKVAQACFKTLSESPEGACGSQESGSGTPAASQEPGEEQRSGTAVGRAEKRQGHAGRSSTQSEQASRGQGGPGSQTSALLRAHQTSGTVTGTIPQTQTGATQTVEQDRSHQTGSASIQPQEFTCGQTRETETHGQDRHQTSQAVTGGHMQTQGGATQAVEQERSQTASHIGAREQSQTQRQSGSGQRWTQAINYEAGETVLGGQVQTGASTVTGGQDRSSALPLCSVTGGQGASEPTVVKQEWVDDHTRETVIQRQDQGSRHTSVPSAQGQAVAQRKAKLLPLTNGLPASGSGQALPHRSVELDLLPGLWLHWAGTALCVPDYPTWESTVLEQPMQRGREVNIPWLSRLKAEDSCLCTSPRAPETKAAAHPCPSHSQDHSGLISQG</sequence>
<dbReference type="Proteomes" id="UP001159641">
    <property type="component" value="Unassembled WGS sequence"/>
</dbReference>
<feature type="compositionally biased region" description="Polar residues" evidence="3">
    <location>
        <begin position="174"/>
        <end position="204"/>
    </location>
</feature>
<keyword evidence="5" id="KW-1185">Reference proteome</keyword>
<dbReference type="GO" id="GO:0051896">
    <property type="term" value="P:regulation of phosphatidylinositol 3-kinase/protein kinase B signal transduction"/>
    <property type="evidence" value="ECO:0007669"/>
    <property type="project" value="TreeGrafter"/>
</dbReference>
<feature type="compositionally biased region" description="Polar residues" evidence="3">
    <location>
        <begin position="121"/>
        <end position="131"/>
    </location>
</feature>
<dbReference type="InterPro" id="IPR011992">
    <property type="entry name" value="EF-hand-dom_pair"/>
</dbReference>
<feature type="compositionally biased region" description="Low complexity" evidence="3">
    <location>
        <begin position="275"/>
        <end position="287"/>
    </location>
</feature>
<organism evidence="4 5">
    <name type="scientific">Eschrichtius robustus</name>
    <name type="common">California gray whale</name>
    <name type="synonym">Eschrichtius gibbosus</name>
    <dbReference type="NCBI Taxonomy" id="9764"/>
    <lineage>
        <taxon>Eukaryota</taxon>
        <taxon>Metazoa</taxon>
        <taxon>Chordata</taxon>
        <taxon>Craniata</taxon>
        <taxon>Vertebrata</taxon>
        <taxon>Euteleostomi</taxon>
        <taxon>Mammalia</taxon>
        <taxon>Eutheria</taxon>
        <taxon>Laurasiatheria</taxon>
        <taxon>Artiodactyla</taxon>
        <taxon>Whippomorpha</taxon>
        <taxon>Cetacea</taxon>
        <taxon>Mysticeti</taxon>
        <taxon>Eschrichtiidae</taxon>
        <taxon>Eschrichtius</taxon>
    </lineage>
</organism>
<dbReference type="PROSITE" id="PS00018">
    <property type="entry name" value="EF_HAND_1"/>
    <property type="match status" value="1"/>
</dbReference>
<dbReference type="GO" id="GO:0071345">
    <property type="term" value="P:cellular response to cytokine stimulus"/>
    <property type="evidence" value="ECO:0007669"/>
    <property type="project" value="TreeGrafter"/>
</dbReference>
<keyword evidence="2" id="KW-0106">Calcium</keyword>
<feature type="region of interest" description="Disordered" evidence="3">
    <location>
        <begin position="113"/>
        <end position="288"/>
    </location>
</feature>
<dbReference type="GO" id="GO:0005509">
    <property type="term" value="F:calcium ion binding"/>
    <property type="evidence" value="ECO:0007669"/>
    <property type="project" value="TreeGrafter"/>
</dbReference>
<dbReference type="InterPro" id="IPR034325">
    <property type="entry name" value="S-100_dom"/>
</dbReference>
<proteinExistence type="predicted"/>
<dbReference type="CDD" id="cd00213">
    <property type="entry name" value="S-100"/>
    <property type="match status" value="1"/>
</dbReference>
<feature type="compositionally biased region" description="Basic and acidic residues" evidence="3">
    <location>
        <begin position="228"/>
        <end position="239"/>
    </location>
</feature>
<name>A0AB34HYR8_ESCRO</name>
<dbReference type="SUPFAM" id="SSF47473">
    <property type="entry name" value="EF-hand"/>
    <property type="match status" value="1"/>
</dbReference>
<dbReference type="PANTHER" id="PTHR11639:SF26">
    <property type="entry name" value="CORNULIN"/>
    <property type="match status" value="1"/>
</dbReference>
<feature type="compositionally biased region" description="Polar residues" evidence="3">
    <location>
        <begin position="353"/>
        <end position="372"/>
    </location>
</feature>
<evidence type="ECO:0000313" key="4">
    <source>
        <dbReference type="EMBL" id="KAJ8796801.1"/>
    </source>
</evidence>
<feature type="compositionally biased region" description="Polar residues" evidence="3">
    <location>
        <begin position="211"/>
        <end position="227"/>
    </location>
</feature>
<accession>A0AB34HYR8</accession>
<evidence type="ECO:0000256" key="3">
    <source>
        <dbReference type="SAM" id="MobiDB-lite"/>
    </source>
</evidence>
<protein>
    <recommendedName>
        <fullName evidence="6">Cornulin</fullName>
    </recommendedName>
</protein>
<dbReference type="GO" id="GO:0005615">
    <property type="term" value="C:extracellular space"/>
    <property type="evidence" value="ECO:0007669"/>
    <property type="project" value="TreeGrafter"/>
</dbReference>
<dbReference type="InterPro" id="IPR018247">
    <property type="entry name" value="EF_Hand_1_Ca_BS"/>
</dbReference>
<feature type="region of interest" description="Disordered" evidence="3">
    <location>
        <begin position="466"/>
        <end position="486"/>
    </location>
</feature>
<dbReference type="GO" id="GO:0046914">
    <property type="term" value="F:transition metal ion binding"/>
    <property type="evidence" value="ECO:0007669"/>
    <property type="project" value="InterPro"/>
</dbReference>
<evidence type="ECO:0000313" key="5">
    <source>
        <dbReference type="Proteomes" id="UP001159641"/>
    </source>
</evidence>
<keyword evidence="1" id="KW-0479">Metal-binding</keyword>
<evidence type="ECO:0000256" key="1">
    <source>
        <dbReference type="ARBA" id="ARBA00022723"/>
    </source>
</evidence>
<comment type="caution">
    <text evidence="4">The sequence shown here is derived from an EMBL/GenBank/DDBJ whole genome shotgun (WGS) entry which is preliminary data.</text>
</comment>